<evidence type="ECO:0000256" key="8">
    <source>
        <dbReference type="ARBA" id="ARBA00022968"/>
    </source>
</evidence>
<evidence type="ECO:0000256" key="13">
    <source>
        <dbReference type="ARBA" id="ARBA00052003"/>
    </source>
</evidence>
<dbReference type="Pfam" id="PF02225">
    <property type="entry name" value="PA"/>
    <property type="match status" value="1"/>
</dbReference>
<dbReference type="PANTHER" id="PTHR10404:SF46">
    <property type="entry name" value="VACUOLAR PROTEIN SORTING-ASSOCIATED PROTEIN 70"/>
    <property type="match status" value="1"/>
</dbReference>
<dbReference type="AlphaFoldDB" id="A0A8T3B2D6"/>
<dbReference type="EC" id="3.4.17.21" evidence="15"/>
<dbReference type="SUPFAM" id="SSF47672">
    <property type="entry name" value="Transferrin receptor-like dimerisation domain"/>
    <property type="match status" value="1"/>
</dbReference>
<evidence type="ECO:0000256" key="10">
    <source>
        <dbReference type="ARBA" id="ARBA00023049"/>
    </source>
</evidence>
<dbReference type="CDD" id="cd08022">
    <property type="entry name" value="M28_PSMA_like"/>
    <property type="match status" value="1"/>
</dbReference>
<evidence type="ECO:0000313" key="19">
    <source>
        <dbReference type="EMBL" id="KAI0502537.1"/>
    </source>
</evidence>
<evidence type="ECO:0000256" key="11">
    <source>
        <dbReference type="ARBA" id="ARBA00023136"/>
    </source>
</evidence>
<evidence type="ECO:0000256" key="14">
    <source>
        <dbReference type="ARBA" id="ARBA00060399"/>
    </source>
</evidence>
<dbReference type="GO" id="GO:0006508">
    <property type="term" value="P:proteolysis"/>
    <property type="evidence" value="ECO:0007669"/>
    <property type="project" value="UniProtKB-KW"/>
</dbReference>
<dbReference type="InterPro" id="IPR039373">
    <property type="entry name" value="Peptidase_M28B"/>
</dbReference>
<dbReference type="Gene3D" id="3.40.630.10">
    <property type="entry name" value="Zn peptidases"/>
    <property type="match status" value="1"/>
</dbReference>
<dbReference type="Pfam" id="PF04389">
    <property type="entry name" value="Peptidase_M28"/>
    <property type="match status" value="1"/>
</dbReference>
<protein>
    <recommendedName>
        <fullName evidence="15">glutamate carboxypeptidase II</fullName>
        <ecNumber evidence="15">3.4.17.21</ecNumber>
    </recommendedName>
</protein>
<dbReference type="InterPro" id="IPR007365">
    <property type="entry name" value="TFR-like_dimer_dom"/>
</dbReference>
<accession>A0A8T3B2D6</accession>
<keyword evidence="9" id="KW-1133">Transmembrane helix</keyword>
<keyword evidence="20" id="KW-1185">Reference proteome</keyword>
<dbReference type="GO" id="GO:0012505">
    <property type="term" value="C:endomembrane system"/>
    <property type="evidence" value="ECO:0007669"/>
    <property type="project" value="UniProtKB-SubCell"/>
</dbReference>
<dbReference type="FunFam" id="3.50.30.30:FF:000008">
    <property type="entry name" value="Glutamate carboxypeptidase 2"/>
    <property type="match status" value="1"/>
</dbReference>
<keyword evidence="12" id="KW-0325">Glycoprotein</keyword>
<dbReference type="Gene3D" id="3.50.30.30">
    <property type="match status" value="1"/>
</dbReference>
<dbReference type="SMR" id="A0A8T3B2D6"/>
<evidence type="ECO:0000256" key="1">
    <source>
        <dbReference type="ARBA" id="ARBA00001947"/>
    </source>
</evidence>
<dbReference type="PANTHER" id="PTHR10404">
    <property type="entry name" value="N-ACETYLATED-ALPHA-LINKED ACIDIC DIPEPTIDASE"/>
    <property type="match status" value="1"/>
</dbReference>
<evidence type="ECO:0000259" key="16">
    <source>
        <dbReference type="Pfam" id="PF02225"/>
    </source>
</evidence>
<evidence type="ECO:0000259" key="18">
    <source>
        <dbReference type="Pfam" id="PF04389"/>
    </source>
</evidence>
<comment type="catalytic activity">
    <reaction evidence="13">
        <text>Release of an unsubstituted, C-terminal glutamyl residue, typically from Ac-Asp-Glu or folylpoly-gamma-glutamates.</text>
        <dbReference type="EC" id="3.4.17.21"/>
    </reaction>
</comment>
<evidence type="ECO:0000256" key="7">
    <source>
        <dbReference type="ARBA" id="ARBA00022833"/>
    </source>
</evidence>
<evidence type="ECO:0000256" key="9">
    <source>
        <dbReference type="ARBA" id="ARBA00022989"/>
    </source>
</evidence>
<keyword evidence="5" id="KW-0479">Metal-binding</keyword>
<feature type="domain" description="Transferrin receptor-like dimerisation" evidence="17">
    <location>
        <begin position="603"/>
        <end position="729"/>
    </location>
</feature>
<evidence type="ECO:0000256" key="3">
    <source>
        <dbReference type="ARBA" id="ARBA00022670"/>
    </source>
</evidence>
<dbReference type="InterPro" id="IPR007484">
    <property type="entry name" value="Peptidase_M28"/>
</dbReference>
<evidence type="ECO:0000256" key="12">
    <source>
        <dbReference type="ARBA" id="ARBA00023180"/>
    </source>
</evidence>
<dbReference type="EMBL" id="JAGYWB010000012">
    <property type="protein sequence ID" value="KAI0502537.1"/>
    <property type="molecule type" value="Genomic_DNA"/>
</dbReference>
<evidence type="ECO:0000256" key="6">
    <source>
        <dbReference type="ARBA" id="ARBA00022801"/>
    </source>
</evidence>
<comment type="caution">
    <text evidence="19">The sequence shown here is derived from an EMBL/GenBank/DDBJ whole genome shotgun (WGS) entry which is preliminary data.</text>
</comment>
<reference evidence="19" key="1">
    <citation type="journal article" date="2022" name="Front. Genet.">
        <title>Chromosome-Scale Assembly of the Dendrobium nobile Genome Provides Insights Into the Molecular Mechanism of the Biosynthesis of the Medicinal Active Ingredient of Dendrobium.</title>
        <authorList>
            <person name="Xu Q."/>
            <person name="Niu S.-C."/>
            <person name="Li K.-L."/>
            <person name="Zheng P.-J."/>
            <person name="Zhang X.-J."/>
            <person name="Jia Y."/>
            <person name="Liu Y."/>
            <person name="Niu Y.-X."/>
            <person name="Yu L.-H."/>
            <person name="Chen D.-F."/>
            <person name="Zhang G.-Q."/>
        </authorList>
    </citation>
    <scope>NUCLEOTIDE SEQUENCE</scope>
    <source>
        <tissue evidence="19">Leaf</tissue>
    </source>
</reference>
<evidence type="ECO:0000256" key="5">
    <source>
        <dbReference type="ARBA" id="ARBA00022723"/>
    </source>
</evidence>
<dbReference type="InterPro" id="IPR046450">
    <property type="entry name" value="PA_dom_sf"/>
</dbReference>
<evidence type="ECO:0000259" key="17">
    <source>
        <dbReference type="Pfam" id="PF04253"/>
    </source>
</evidence>
<dbReference type="SUPFAM" id="SSF53187">
    <property type="entry name" value="Zn-dependent exopeptidases"/>
    <property type="match status" value="1"/>
</dbReference>
<dbReference type="SUPFAM" id="SSF52025">
    <property type="entry name" value="PA domain"/>
    <property type="match status" value="1"/>
</dbReference>
<keyword evidence="8" id="KW-0735">Signal-anchor</keyword>
<dbReference type="CDD" id="cd02121">
    <property type="entry name" value="PA_GCPII_like"/>
    <property type="match status" value="1"/>
</dbReference>
<keyword evidence="6" id="KW-0378">Hydrolase</keyword>
<feature type="domain" description="Peptidase M28" evidence="18">
    <location>
        <begin position="357"/>
        <end position="542"/>
    </location>
</feature>
<comment type="similarity">
    <text evidence="2">Belongs to the peptidase M28 family. M28B subfamily.</text>
</comment>
<proteinExistence type="inferred from homology"/>
<evidence type="ECO:0000256" key="15">
    <source>
        <dbReference type="ARBA" id="ARBA00066561"/>
    </source>
</evidence>
<dbReference type="Pfam" id="PF04253">
    <property type="entry name" value="TFR_dimer"/>
    <property type="match status" value="1"/>
</dbReference>
<dbReference type="FunFam" id="1.20.930.40:FF:000001">
    <property type="entry name" value="N-acetylated-alpha-linked acidic dipeptidase 2"/>
    <property type="match status" value="1"/>
</dbReference>
<feature type="domain" description="PA" evidence="16">
    <location>
        <begin position="179"/>
        <end position="257"/>
    </location>
</feature>
<keyword evidence="4" id="KW-0812">Transmembrane</keyword>
<dbReference type="OrthoDB" id="5841748at2759"/>
<comment type="cofactor">
    <cofactor evidence="1">
        <name>Zn(2+)</name>
        <dbReference type="ChEBI" id="CHEBI:29105"/>
    </cofactor>
</comment>
<evidence type="ECO:0000256" key="4">
    <source>
        <dbReference type="ARBA" id="ARBA00022692"/>
    </source>
</evidence>
<dbReference type="GO" id="GO:0010073">
    <property type="term" value="P:meristem maintenance"/>
    <property type="evidence" value="ECO:0007669"/>
    <property type="project" value="UniProtKB-ARBA"/>
</dbReference>
<gene>
    <name evidence="19" type="ORF">KFK09_017490</name>
</gene>
<dbReference type="FunFam" id="3.40.630.10:FF:000164">
    <property type="entry name" value="Os01g0740650 protein"/>
    <property type="match status" value="1"/>
</dbReference>
<sequence length="734" mass="80742">MFPVSNFLKIVYAEPVKLLVSKCLIAEMKGRSPFSLLQKSVPAAAALLLFFLLLTVSPPSNSSYRSLFLSLSSNDTAAQHLQALTRRPHVAGTDANAVVASYILSILSAASIPARIVPYHVLLSYPLHRSLSLFANVSSPVVSFDLSQEIYPGDPFADVAAEVLPTFHAYARSGTATDRVVYANYGRVEDFAKLRAMGVEVAGNVVLARSGLVYRGDIVRNAQIAGAVAAILYVDAKDNGGRRGKWFPEARWLPPSGVEVGSVYRGAGDPTTPGWASVSECERVSVDEVVASGVMPAIPSLPVSSTDGEAILGTIGGQEAPEDWQGATRAPVYHLGPGPGLLNLTYLGNETVMTIQNLIAVIEGKEEPDRYVLVGNHYDAWTFGAVDPNSGTAAFLEVAQRFAKMQKEGWKPRRTIILCSWDAEEHHLIGSTEWVEDNREMLASRAVAYLNMDYAVSGRGFHASSTPQLDELLKEAAKMVQDPDNSSQTLYESWATTDSPLIRRLGGGGSDYAAFVQHVGVPSVDMRFARDYPVYHSMYDDFLWMQKFGDPLFHRHVAAASILGLVALKLADEEFLPFDYISYANELQKSTKVLETELLGKPVSFAPLQESIKKFSKAASKVDSQRKELEGKDFLSQWKKDPLKVRELNDRLMMTERAFTDRDGLFGRPWFKHLVYGPSNHNVYLSRAFPSIDDAIEGVEVSKGLDSWQLVQREIWRVARVITQASRVLNGELT</sequence>
<evidence type="ECO:0000256" key="2">
    <source>
        <dbReference type="ARBA" id="ARBA00005634"/>
    </source>
</evidence>
<dbReference type="GO" id="GO:0050793">
    <property type="term" value="P:regulation of developmental process"/>
    <property type="evidence" value="ECO:0007669"/>
    <property type="project" value="UniProtKB-ARBA"/>
</dbReference>
<name>A0A8T3B2D6_DENNO</name>
<dbReference type="Gene3D" id="1.20.930.40">
    <property type="entry name" value="Transferrin receptor-like, dimerisation domain"/>
    <property type="match status" value="1"/>
</dbReference>
<evidence type="ECO:0000313" key="20">
    <source>
        <dbReference type="Proteomes" id="UP000829196"/>
    </source>
</evidence>
<dbReference type="Proteomes" id="UP000829196">
    <property type="component" value="Unassembled WGS sequence"/>
</dbReference>
<comment type="subcellular location">
    <subcellularLocation>
        <location evidence="14">Endomembrane system</location>
        <topology evidence="14">Single-pass type II membrane protein</topology>
    </subcellularLocation>
</comment>
<keyword evidence="10" id="KW-0482">Metalloprotease</keyword>
<keyword evidence="3" id="KW-0645">Protease</keyword>
<dbReference type="GO" id="GO:0004181">
    <property type="term" value="F:metallocarboxypeptidase activity"/>
    <property type="evidence" value="ECO:0007669"/>
    <property type="project" value="UniProtKB-EC"/>
</dbReference>
<keyword evidence="11" id="KW-0472">Membrane</keyword>
<dbReference type="GO" id="GO:0046872">
    <property type="term" value="F:metal ion binding"/>
    <property type="evidence" value="ECO:0007669"/>
    <property type="project" value="UniProtKB-KW"/>
</dbReference>
<organism evidence="19 20">
    <name type="scientific">Dendrobium nobile</name>
    <name type="common">Orchid</name>
    <dbReference type="NCBI Taxonomy" id="94219"/>
    <lineage>
        <taxon>Eukaryota</taxon>
        <taxon>Viridiplantae</taxon>
        <taxon>Streptophyta</taxon>
        <taxon>Embryophyta</taxon>
        <taxon>Tracheophyta</taxon>
        <taxon>Spermatophyta</taxon>
        <taxon>Magnoliopsida</taxon>
        <taxon>Liliopsida</taxon>
        <taxon>Asparagales</taxon>
        <taxon>Orchidaceae</taxon>
        <taxon>Epidendroideae</taxon>
        <taxon>Malaxideae</taxon>
        <taxon>Dendrobiinae</taxon>
        <taxon>Dendrobium</taxon>
    </lineage>
</organism>
<keyword evidence="7" id="KW-0862">Zinc</keyword>
<dbReference type="InterPro" id="IPR003137">
    <property type="entry name" value="PA_domain"/>
</dbReference>
<dbReference type="InterPro" id="IPR036757">
    <property type="entry name" value="TFR-like_dimer_dom_sf"/>
</dbReference>